<dbReference type="PANTHER" id="PTHR43861">
    <property type="entry name" value="TRANS-ACONITATE 2-METHYLTRANSFERASE-RELATED"/>
    <property type="match status" value="1"/>
</dbReference>
<keyword evidence="1 3" id="KW-0808">Transferase</keyword>
<proteinExistence type="predicted"/>
<dbReference type="InterPro" id="IPR041698">
    <property type="entry name" value="Methyltransf_25"/>
</dbReference>
<dbReference type="CDD" id="cd02440">
    <property type="entry name" value="AdoMet_MTases"/>
    <property type="match status" value="1"/>
</dbReference>
<dbReference type="GO" id="GO:0032259">
    <property type="term" value="P:methylation"/>
    <property type="evidence" value="ECO:0007669"/>
    <property type="project" value="UniProtKB-KW"/>
</dbReference>
<evidence type="ECO:0000259" key="2">
    <source>
        <dbReference type="Pfam" id="PF13649"/>
    </source>
</evidence>
<dbReference type="Gene3D" id="3.40.50.150">
    <property type="entry name" value="Vaccinia Virus protein VP39"/>
    <property type="match status" value="1"/>
</dbReference>
<organism evidence="3 4">
    <name type="scientific">Pseudoduganella violacea</name>
    <dbReference type="NCBI Taxonomy" id="1715466"/>
    <lineage>
        <taxon>Bacteria</taxon>
        <taxon>Pseudomonadati</taxon>
        <taxon>Pseudomonadota</taxon>
        <taxon>Betaproteobacteria</taxon>
        <taxon>Burkholderiales</taxon>
        <taxon>Oxalobacteraceae</taxon>
        <taxon>Telluria group</taxon>
        <taxon>Pseudoduganella</taxon>
    </lineage>
</organism>
<accession>A0A7W5BCE3</accession>
<gene>
    <name evidence="3" type="ORF">FHS03_003299</name>
</gene>
<evidence type="ECO:0000313" key="4">
    <source>
        <dbReference type="Proteomes" id="UP000541535"/>
    </source>
</evidence>
<evidence type="ECO:0000256" key="1">
    <source>
        <dbReference type="ARBA" id="ARBA00022679"/>
    </source>
</evidence>
<keyword evidence="3" id="KW-0489">Methyltransferase</keyword>
<dbReference type="GO" id="GO:0008168">
    <property type="term" value="F:methyltransferase activity"/>
    <property type="evidence" value="ECO:0007669"/>
    <property type="project" value="UniProtKB-KW"/>
</dbReference>
<dbReference type="SUPFAM" id="SSF53335">
    <property type="entry name" value="S-adenosyl-L-methionine-dependent methyltransferases"/>
    <property type="match status" value="1"/>
</dbReference>
<name>A0A7W5BCE3_9BURK</name>
<protein>
    <submittedName>
        <fullName evidence="3">SAM-dependent methyltransferase</fullName>
    </submittedName>
</protein>
<keyword evidence="4" id="KW-1185">Reference proteome</keyword>
<dbReference type="AlphaFoldDB" id="A0A7W5BCE3"/>
<dbReference type="EMBL" id="JACHXD010000009">
    <property type="protein sequence ID" value="MBB3120235.1"/>
    <property type="molecule type" value="Genomic_DNA"/>
</dbReference>
<dbReference type="Proteomes" id="UP000541535">
    <property type="component" value="Unassembled WGS sequence"/>
</dbReference>
<comment type="caution">
    <text evidence="3">The sequence shown here is derived from an EMBL/GenBank/DDBJ whole genome shotgun (WGS) entry which is preliminary data.</text>
</comment>
<feature type="domain" description="Methyltransferase" evidence="2">
    <location>
        <begin position="39"/>
        <end position="133"/>
    </location>
</feature>
<evidence type="ECO:0000313" key="3">
    <source>
        <dbReference type="EMBL" id="MBB3120235.1"/>
    </source>
</evidence>
<dbReference type="Pfam" id="PF13649">
    <property type="entry name" value="Methyltransf_25"/>
    <property type="match status" value="1"/>
</dbReference>
<dbReference type="RefSeq" id="WP_183441992.1">
    <property type="nucleotide sequence ID" value="NZ_JACHXD010000009.1"/>
</dbReference>
<dbReference type="InterPro" id="IPR029063">
    <property type="entry name" value="SAM-dependent_MTases_sf"/>
</dbReference>
<reference evidence="3 4" key="1">
    <citation type="submission" date="2020-08" db="EMBL/GenBank/DDBJ databases">
        <title>Genomic Encyclopedia of Type Strains, Phase III (KMG-III): the genomes of soil and plant-associated and newly described type strains.</title>
        <authorList>
            <person name="Whitman W."/>
        </authorList>
    </citation>
    <scope>NUCLEOTIDE SEQUENCE [LARGE SCALE GENOMIC DNA]</scope>
    <source>
        <strain evidence="3 4">CECT 8897</strain>
    </source>
</reference>
<sequence>MTDDQLYHDPELAQFYDAENAWTEGLEYCRRLAASRASVLDLGCGTGLFAATLAQEGRCTVTGADPAAAMLDIARARGGGHLVRWLPADARTLRLDERFDLVVLTGHAFQVFLTREDQAAVLRTIASHLQPGGRFIFDSRNPLMEEWREWTPDQSQRTLTHPRLGAIEAWNDVSRDAASGIVSYDSYYRVKDGGRLYSARSPIAFPAQEQLAELLEEAGLSAASWLGGWDERPCTAEAPEIIAMGTLRA</sequence>